<dbReference type="InterPro" id="IPR045495">
    <property type="entry name" value="PI4K_N"/>
</dbReference>
<evidence type="ECO:0000256" key="1">
    <source>
        <dbReference type="ARBA" id="ARBA00006209"/>
    </source>
</evidence>
<feature type="domain" description="PI4-kinase N-terminal" evidence="2">
    <location>
        <begin position="328"/>
        <end position="512"/>
    </location>
</feature>
<sequence length="610" mass="68703">MNRKSSLRTPLLTVNPLKLLSALTQVNVLFKYCPQKNPYGAFCLNQRGCDAVVALGIYFLESGFQYKSLIAPYLLELVQGLPSAVWLDDEPHLYSDCVPLAENFSFYLNTLLSDIAAKCMLFQENIVLVQVDLLSNLMTECIASKDQKYHSDAKKRYLPKTFVGDVLEFSMGLCVSLQTKLQIHDHNTSLLETQQSNFTIINKFHTNMMGNVACLNLLIWAVQDEADAEDLCGQLMGMIFCDHELKLLLIHAPLLMVCLKGLGELANKFPDLSGLPVVFLRDFLLAPSPIMTTLHQHQSSEENMSLDILDKENTDYIGAWSRCTFVELRDAAVENLCIALKSTYHTDTYCVKALVAAVANTLYITPKSNRSTSLMFSNSVLMLGHVAVSFKSDPSAMNTVFQFLMQKFCLIPADEDSLIVQQFSFMLISNCGTYVHEEVMRLFTLIIIESSNPEFIFTTPDDRSSRYRHVSEAVRIALEDISEKLQGEKELNDLLQKLLEMFVQLGVDGEYAIQKEKDDTRSQLQEIKNQILELIVPPEGIKEIAYLSFAQCTYVLSVYWLEILRPEYSSHLDVALSGNALGSETIAAPLVRVTFSFVYHLNDGVLMNHT</sequence>
<gene>
    <name evidence="3" type="ORF">TMSB3V08_LOCUS3270</name>
</gene>
<dbReference type="EMBL" id="OB793187">
    <property type="protein sequence ID" value="CAD7426383.1"/>
    <property type="molecule type" value="Genomic_DNA"/>
</dbReference>
<accession>A0A7R9HL50</accession>
<reference evidence="3" key="1">
    <citation type="submission" date="2020-11" db="EMBL/GenBank/DDBJ databases">
        <authorList>
            <person name="Tran Van P."/>
        </authorList>
    </citation>
    <scope>NUCLEOTIDE SEQUENCE</scope>
</reference>
<dbReference type="AlphaFoldDB" id="A0A7R9HL50"/>
<dbReference type="Pfam" id="PF19274">
    <property type="entry name" value="PI4K_N"/>
    <property type="match status" value="1"/>
</dbReference>
<organism evidence="3">
    <name type="scientific">Timema monikensis</name>
    <dbReference type="NCBI Taxonomy" id="170555"/>
    <lineage>
        <taxon>Eukaryota</taxon>
        <taxon>Metazoa</taxon>
        <taxon>Ecdysozoa</taxon>
        <taxon>Arthropoda</taxon>
        <taxon>Hexapoda</taxon>
        <taxon>Insecta</taxon>
        <taxon>Pterygota</taxon>
        <taxon>Neoptera</taxon>
        <taxon>Polyneoptera</taxon>
        <taxon>Phasmatodea</taxon>
        <taxon>Timematodea</taxon>
        <taxon>Timematoidea</taxon>
        <taxon>Timematidae</taxon>
        <taxon>Timema</taxon>
    </lineage>
</organism>
<comment type="similarity">
    <text evidence="1">Belongs to the PI3/PI4-kinase family. Type III PI4K subfamily.</text>
</comment>
<proteinExistence type="inferred from homology"/>
<evidence type="ECO:0000259" key="2">
    <source>
        <dbReference type="Pfam" id="PF19274"/>
    </source>
</evidence>
<evidence type="ECO:0000313" key="3">
    <source>
        <dbReference type="EMBL" id="CAD7426383.1"/>
    </source>
</evidence>
<name>A0A7R9HL50_9NEOP</name>
<protein>
    <recommendedName>
        <fullName evidence="2">PI4-kinase N-terminal domain-containing protein</fullName>
    </recommendedName>
</protein>